<evidence type="ECO:0000259" key="4">
    <source>
        <dbReference type="SMART" id="SM00495"/>
    </source>
</evidence>
<dbReference type="SMART" id="SM00495">
    <property type="entry name" value="ChtBD3"/>
    <property type="match status" value="1"/>
</dbReference>
<dbReference type="Pfam" id="PF02839">
    <property type="entry name" value="CBM_5_12"/>
    <property type="match status" value="1"/>
</dbReference>
<evidence type="ECO:0000256" key="1">
    <source>
        <dbReference type="ARBA" id="ARBA00022729"/>
    </source>
</evidence>
<evidence type="ECO:0000256" key="2">
    <source>
        <dbReference type="ARBA" id="ARBA00022801"/>
    </source>
</evidence>
<dbReference type="RefSeq" id="WP_282761917.1">
    <property type="nucleotide sequence ID" value="NZ_JASCTH010000013.1"/>
</dbReference>
<dbReference type="Gene3D" id="2.70.50.50">
    <property type="entry name" value="chitin-binding protein cbp21"/>
    <property type="match status" value="1"/>
</dbReference>
<dbReference type="InterPro" id="IPR003610">
    <property type="entry name" value="CBM5/12"/>
</dbReference>
<name>A0ABT6WMY6_9ACTN</name>
<dbReference type="SUPFAM" id="SSF81296">
    <property type="entry name" value="E set domains"/>
    <property type="match status" value="1"/>
</dbReference>
<dbReference type="InterPro" id="IPR014756">
    <property type="entry name" value="Ig_E-set"/>
</dbReference>
<organism evidence="5 6">
    <name type="scientific">Actinoplanes sandaracinus</name>
    <dbReference type="NCBI Taxonomy" id="3045177"/>
    <lineage>
        <taxon>Bacteria</taxon>
        <taxon>Bacillati</taxon>
        <taxon>Actinomycetota</taxon>
        <taxon>Actinomycetes</taxon>
        <taxon>Micromonosporales</taxon>
        <taxon>Micromonosporaceae</taxon>
        <taxon>Actinoplanes</taxon>
    </lineage>
</organism>
<dbReference type="Proteomes" id="UP001241758">
    <property type="component" value="Unassembled WGS sequence"/>
</dbReference>
<comment type="caution">
    <text evidence="5">The sequence shown here is derived from an EMBL/GenBank/DDBJ whole genome shotgun (WGS) entry which is preliminary data.</text>
</comment>
<dbReference type="PANTHER" id="PTHR34823:SF1">
    <property type="entry name" value="CHITIN-BINDING TYPE-4 DOMAIN-CONTAINING PROTEIN"/>
    <property type="match status" value="1"/>
</dbReference>
<keyword evidence="2" id="KW-0378">Hydrolase</keyword>
<dbReference type="GO" id="GO:0004497">
    <property type="term" value="F:monooxygenase activity"/>
    <property type="evidence" value="ECO:0007669"/>
    <property type="project" value="UniProtKB-KW"/>
</dbReference>
<accession>A0ABT6WMY6</accession>
<feature type="domain" description="Chitin-binding type-3" evidence="4">
    <location>
        <begin position="182"/>
        <end position="224"/>
    </location>
</feature>
<feature type="signal peptide" evidence="3">
    <location>
        <begin position="1"/>
        <end position="27"/>
    </location>
</feature>
<keyword evidence="6" id="KW-1185">Reference proteome</keyword>
<dbReference type="CDD" id="cd12215">
    <property type="entry name" value="ChiC_BD"/>
    <property type="match status" value="1"/>
</dbReference>
<dbReference type="CDD" id="cd21177">
    <property type="entry name" value="LPMO_AA10"/>
    <property type="match status" value="1"/>
</dbReference>
<evidence type="ECO:0000313" key="6">
    <source>
        <dbReference type="Proteomes" id="UP001241758"/>
    </source>
</evidence>
<dbReference type="SUPFAM" id="SSF51055">
    <property type="entry name" value="Carbohydrate binding domain"/>
    <property type="match status" value="1"/>
</dbReference>
<dbReference type="InterPro" id="IPR036573">
    <property type="entry name" value="CBM_sf_5/12"/>
</dbReference>
<sequence>MRKVFALLAVTLLGAAGSLLVASPAAAHGYVSSPPSRQALCAQGRMACGQIKYEPQSVEGPKGLRNCHGNNSVFAELNDDSRGWPATNVGTSLTLSWINTARHATASWEYFIGGRRIASFAGNSQQPPATLSHTINLSGFSGRQKILAIWTISDTANAFYSCVDVNVGGGGGNPPPSGSCSAAAWNSSAVYVGGNLATHNNHTWKAKWWTQGETPGAADVWADQGAC</sequence>
<dbReference type="EMBL" id="JASCTH010000013">
    <property type="protein sequence ID" value="MDI6101083.1"/>
    <property type="molecule type" value="Genomic_DNA"/>
</dbReference>
<dbReference type="Gene3D" id="2.10.10.20">
    <property type="entry name" value="Carbohydrate-binding module superfamily 5/12"/>
    <property type="match status" value="1"/>
</dbReference>
<evidence type="ECO:0000313" key="5">
    <source>
        <dbReference type="EMBL" id="MDI6101083.1"/>
    </source>
</evidence>
<reference evidence="5 6" key="1">
    <citation type="submission" date="2023-05" db="EMBL/GenBank/DDBJ databases">
        <title>Actinoplanes sp. NEAU-A12 genome sequencing.</title>
        <authorList>
            <person name="Wang Z.-S."/>
        </authorList>
    </citation>
    <scope>NUCLEOTIDE SEQUENCE [LARGE SCALE GENOMIC DNA]</scope>
    <source>
        <strain evidence="5 6">NEAU-A12</strain>
    </source>
</reference>
<protein>
    <submittedName>
        <fullName evidence="5">Lytic polysaccharide monooxygenase</fullName>
    </submittedName>
</protein>
<evidence type="ECO:0000256" key="3">
    <source>
        <dbReference type="SAM" id="SignalP"/>
    </source>
</evidence>
<keyword evidence="5" id="KW-0503">Monooxygenase</keyword>
<dbReference type="InterPro" id="IPR051024">
    <property type="entry name" value="GlcNAc_Chitin_IntDeg"/>
</dbReference>
<dbReference type="PANTHER" id="PTHR34823">
    <property type="entry name" value="GLCNAC-BINDING PROTEIN A"/>
    <property type="match status" value="1"/>
</dbReference>
<keyword evidence="5" id="KW-0560">Oxidoreductase</keyword>
<dbReference type="InterPro" id="IPR004302">
    <property type="entry name" value="Cellulose/chitin-bd_N"/>
</dbReference>
<dbReference type="Pfam" id="PF03067">
    <property type="entry name" value="LPMO_10"/>
    <property type="match status" value="1"/>
</dbReference>
<keyword evidence="1 3" id="KW-0732">Signal</keyword>
<feature type="chain" id="PRO_5045093863" evidence="3">
    <location>
        <begin position="28"/>
        <end position="227"/>
    </location>
</feature>
<proteinExistence type="predicted"/>
<gene>
    <name evidence="5" type="ORF">QLQ12_20940</name>
</gene>